<dbReference type="EMBL" id="UINC01091633">
    <property type="protein sequence ID" value="SVC44553.1"/>
    <property type="molecule type" value="Genomic_DNA"/>
</dbReference>
<evidence type="ECO:0000259" key="1">
    <source>
        <dbReference type="SMART" id="SM01007"/>
    </source>
</evidence>
<dbReference type="InterPro" id="IPR036409">
    <property type="entry name" value="Aldolase_II/adducin_N_sf"/>
</dbReference>
<organism evidence="2">
    <name type="scientific">marine metagenome</name>
    <dbReference type="NCBI Taxonomy" id="408172"/>
    <lineage>
        <taxon>unclassified sequences</taxon>
        <taxon>metagenomes</taxon>
        <taxon>ecological metagenomes</taxon>
    </lineage>
</organism>
<name>A0A382M6I3_9ZZZZ</name>
<protein>
    <recommendedName>
        <fullName evidence="1">Class II aldolase/adducin N-terminal domain-containing protein</fullName>
    </recommendedName>
</protein>
<reference evidence="2" key="1">
    <citation type="submission" date="2018-05" db="EMBL/GenBank/DDBJ databases">
        <authorList>
            <person name="Lanie J.A."/>
            <person name="Ng W.-L."/>
            <person name="Kazmierczak K.M."/>
            <person name="Andrzejewski T.M."/>
            <person name="Davidsen T.M."/>
            <person name="Wayne K.J."/>
            <person name="Tettelin H."/>
            <person name="Glass J.I."/>
            <person name="Rusch D."/>
            <person name="Podicherti R."/>
            <person name="Tsui H.-C.T."/>
            <person name="Winkler M.E."/>
        </authorList>
    </citation>
    <scope>NUCLEOTIDE SEQUENCE</scope>
</reference>
<accession>A0A382M6I3</accession>
<feature type="non-terminal residue" evidence="2">
    <location>
        <position position="1"/>
    </location>
</feature>
<dbReference type="GO" id="GO:0005856">
    <property type="term" value="C:cytoskeleton"/>
    <property type="evidence" value="ECO:0007669"/>
    <property type="project" value="TreeGrafter"/>
</dbReference>
<dbReference type="InterPro" id="IPR001303">
    <property type="entry name" value="Aldolase_II/adducin_N"/>
</dbReference>
<dbReference type="Gene3D" id="3.40.225.10">
    <property type="entry name" value="Class II aldolase/adducin N-terminal domain"/>
    <property type="match status" value="1"/>
</dbReference>
<dbReference type="SUPFAM" id="SSF53639">
    <property type="entry name" value="AraD/HMP-PK domain-like"/>
    <property type="match status" value="1"/>
</dbReference>
<gene>
    <name evidence="2" type="ORF">METZ01_LOCUS297407</name>
</gene>
<dbReference type="PANTHER" id="PTHR10672:SF3">
    <property type="entry name" value="PROTEIN HU-LI TAI SHAO"/>
    <property type="match status" value="1"/>
</dbReference>
<dbReference type="PANTHER" id="PTHR10672">
    <property type="entry name" value="ADDUCIN"/>
    <property type="match status" value="1"/>
</dbReference>
<feature type="domain" description="Class II aldolase/adducin N-terminal" evidence="1">
    <location>
        <begin position="3"/>
        <end position="182"/>
    </location>
</feature>
<dbReference type="NCBIfam" id="NF005451">
    <property type="entry name" value="PRK07044.1"/>
    <property type="match status" value="1"/>
</dbReference>
<dbReference type="InterPro" id="IPR051017">
    <property type="entry name" value="Aldolase-II_Adducin_sf"/>
</dbReference>
<dbReference type="GO" id="GO:0051015">
    <property type="term" value="F:actin filament binding"/>
    <property type="evidence" value="ECO:0007669"/>
    <property type="project" value="TreeGrafter"/>
</dbReference>
<proteinExistence type="predicted"/>
<evidence type="ECO:0000313" key="2">
    <source>
        <dbReference type="EMBL" id="SVC44553.1"/>
    </source>
</evidence>
<dbReference type="AlphaFoldDB" id="A0A382M6I3"/>
<dbReference type="SMART" id="SM01007">
    <property type="entry name" value="Aldolase_II"/>
    <property type="match status" value="1"/>
</dbReference>
<dbReference type="Pfam" id="PF00596">
    <property type="entry name" value="Aldolase_II"/>
    <property type="match status" value="1"/>
</dbReference>
<sequence length="234" mass="26396">NRVNLAACYHLADHFQMSDIIWNHITVRTSSEKNTFLINKFGLRYDEISASNLLEIDLDGTVVFGDGKINDTGYIIHGAIHKTREDINCVMHTHSRAGLAISCLKNGLQPIIQDAAIFHNRVSYHDWQGMSTEVEECESLAKSLGSNKVMILRNHGLLTCGETIGEAFMLMYYLDRACKNQVDTLSMGQDVIGPSDNIMEYAAGQYDDPRFQLGKHEWPALLRLLDDNKSIYNQ</sequence>